<dbReference type="Proteomes" id="UP000075377">
    <property type="component" value="Unassembled WGS sequence"/>
</dbReference>
<evidence type="ECO:0000313" key="4">
    <source>
        <dbReference type="Proteomes" id="UP000075538"/>
    </source>
</evidence>
<accession>A0A087PL11</accession>
<gene>
    <name evidence="1" type="ORF">AD951_10480</name>
    <name evidence="2" type="ORF">AD953_10810</name>
</gene>
<dbReference type="InterPro" id="IPR046494">
    <property type="entry name" value="DUF6587"/>
</dbReference>
<dbReference type="AlphaFoldDB" id="A0A087PL11"/>
<dbReference type="Proteomes" id="UP000075538">
    <property type="component" value="Unassembled WGS sequence"/>
</dbReference>
<dbReference type="PATRIC" id="fig|178901.10.peg.2007"/>
<dbReference type="GeneID" id="29556611"/>
<evidence type="ECO:0000313" key="3">
    <source>
        <dbReference type="Proteomes" id="UP000075377"/>
    </source>
</evidence>
<proteinExistence type="predicted"/>
<dbReference type="RefSeq" id="WP_043551857.1">
    <property type="nucleotide sequence ID" value="NZ_JBDNRO010000001.1"/>
</dbReference>
<name>A0A087PL11_9PROT</name>
<protein>
    <submittedName>
        <fullName evidence="2">Uncharacterized protein</fullName>
    </submittedName>
</protein>
<comment type="caution">
    <text evidence="2">The sequence shown here is derived from an EMBL/GenBank/DDBJ whole genome shotgun (WGS) entry which is preliminary data.</text>
</comment>
<reference evidence="3 4" key="1">
    <citation type="submission" date="2015-06" db="EMBL/GenBank/DDBJ databases">
        <title>Improved classification and identification of acetic acid bacteria using matrix-assisted laser desorption/ionization time-of-flight mass spectrometry; Gluconobacter nephelii and Gluconobacter uchimurae are later heterotypic synonyms of Gluconobacter japonicus and Gluconobacter oxydans, respectively.</title>
        <authorList>
            <person name="Li L."/>
            <person name="Cleenwerck I."/>
            <person name="De Vuyst L."/>
            <person name="Vandamme P."/>
        </authorList>
    </citation>
    <scope>NUCLEOTIDE SEQUENCE [LARGE SCALE GENOMIC DNA]</scope>
    <source>
        <strain evidence="2 4">LMG 1604</strain>
        <strain evidence="1 3">LMG 1699</strain>
    </source>
</reference>
<dbReference type="Pfam" id="PF20228">
    <property type="entry name" value="DUF6587"/>
    <property type="match status" value="1"/>
</dbReference>
<evidence type="ECO:0000313" key="1">
    <source>
        <dbReference type="EMBL" id="KXV68638.1"/>
    </source>
</evidence>
<dbReference type="OrthoDB" id="7226216at2"/>
<evidence type="ECO:0000313" key="2">
    <source>
        <dbReference type="EMBL" id="KXV74634.1"/>
    </source>
</evidence>
<organism evidence="2 4">
    <name type="scientific">Acetobacter malorum</name>
    <dbReference type="NCBI Taxonomy" id="178901"/>
    <lineage>
        <taxon>Bacteria</taxon>
        <taxon>Pseudomonadati</taxon>
        <taxon>Pseudomonadota</taxon>
        <taxon>Alphaproteobacteria</taxon>
        <taxon>Acetobacterales</taxon>
        <taxon>Acetobacteraceae</taxon>
        <taxon>Acetobacter</taxon>
    </lineage>
</organism>
<dbReference type="EMBL" id="LHZZ01000594">
    <property type="protein sequence ID" value="KXV74634.1"/>
    <property type="molecule type" value="Genomic_DNA"/>
</dbReference>
<dbReference type="EMBL" id="LHZX01000305">
    <property type="protein sequence ID" value="KXV68638.1"/>
    <property type="molecule type" value="Genomic_DNA"/>
</dbReference>
<sequence length="79" mass="8439">MTQIILVALIVVFSAAYWLQKLAPATLVPFWRTLAGLLRNTQHLTGLRARAERLATPGGLRTGCGSCKNCDSSKGGGCH</sequence>